<name>A0A514EAX2_9XANT</name>
<keyword evidence="3" id="KW-1185">Reference proteome</keyword>
<dbReference type="EMBL" id="CP038228">
    <property type="protein sequence ID" value="QDI03092.1"/>
    <property type="molecule type" value="Genomic_DNA"/>
</dbReference>
<gene>
    <name evidence="2" type="ORF">E4A48_04735</name>
</gene>
<feature type="signal peptide" evidence="1">
    <location>
        <begin position="1"/>
        <end position="21"/>
    </location>
</feature>
<reference evidence="2 3" key="1">
    <citation type="submission" date="2019-03" db="EMBL/GenBank/DDBJ databases">
        <title>Tal1 in Xanthomonas translucens pv. cerealis Contributes to Virulence in Bacterial Leaf Streak of Wheat.</title>
        <authorList>
            <person name="Shah S.M.A."/>
            <person name="Haq F."/>
            <person name="Ma W."/>
            <person name="Xu X."/>
            <person name="Wang S."/>
            <person name="Xu Z."/>
            <person name="Zou L."/>
            <person name="Zhu B."/>
            <person name="Chen G."/>
        </authorList>
    </citation>
    <scope>NUCLEOTIDE SEQUENCE [LARGE SCALE GENOMIC DNA]</scope>
    <source>
        <strain evidence="2 3">01</strain>
    </source>
</reference>
<evidence type="ECO:0000313" key="3">
    <source>
        <dbReference type="Proteomes" id="UP000319349"/>
    </source>
</evidence>
<sequence length="205" mass="22368">MYIMRSITLALALLMSGGVMGKPAKCSFDKKAMLALEQDRFDQDVSNGGGGWRAVAAKPGCELAAADLIKEYRKVHSDSSSLLFWHEGQLRAFAGNYEDAIPLMEASRQPTEKDLAGWNPYVDATVAFLRHDASALVAAQKKLNAVPASPELPPVKDGYIEMSMDNGQKVKMRWPMNADVVDGLVSCLDKSYMEAYSSVCRGKGQ</sequence>
<keyword evidence="1" id="KW-0732">Signal</keyword>
<feature type="chain" id="PRO_5021916019" description="Tetratricopeptide repeat protein" evidence="1">
    <location>
        <begin position="22"/>
        <end position="205"/>
    </location>
</feature>
<dbReference type="Proteomes" id="UP000319349">
    <property type="component" value="Chromosome"/>
</dbReference>
<organism evidence="2 3">
    <name type="scientific">Xanthomonas cerealis pv. cerealis</name>
    <dbReference type="NCBI Taxonomy" id="152263"/>
    <lineage>
        <taxon>Bacteria</taxon>
        <taxon>Pseudomonadati</taxon>
        <taxon>Pseudomonadota</taxon>
        <taxon>Gammaproteobacteria</taxon>
        <taxon>Lysobacterales</taxon>
        <taxon>Lysobacteraceae</taxon>
        <taxon>Xanthomonas</taxon>
        <taxon>Xanthomonas translucens group</taxon>
        <taxon>Xanthomonas cerealis</taxon>
    </lineage>
</organism>
<evidence type="ECO:0008006" key="4">
    <source>
        <dbReference type="Google" id="ProtNLM"/>
    </source>
</evidence>
<proteinExistence type="predicted"/>
<evidence type="ECO:0000256" key="1">
    <source>
        <dbReference type="SAM" id="SignalP"/>
    </source>
</evidence>
<dbReference type="AlphaFoldDB" id="A0A514EAX2"/>
<protein>
    <recommendedName>
        <fullName evidence="4">Tetratricopeptide repeat protein</fullName>
    </recommendedName>
</protein>
<accession>A0A514EAX2</accession>
<evidence type="ECO:0000313" key="2">
    <source>
        <dbReference type="EMBL" id="QDI03092.1"/>
    </source>
</evidence>